<keyword evidence="3" id="KW-1185">Reference proteome</keyword>
<dbReference type="Proteomes" id="UP000800093">
    <property type="component" value="Unassembled WGS sequence"/>
</dbReference>
<evidence type="ECO:0000313" key="3">
    <source>
        <dbReference type="Proteomes" id="UP000800093"/>
    </source>
</evidence>
<name>A0A9P4MY25_9PLEO</name>
<evidence type="ECO:0000313" key="2">
    <source>
        <dbReference type="EMBL" id="KAF2258118.1"/>
    </source>
</evidence>
<gene>
    <name evidence="2" type="ORF">CC78DRAFT_572740</name>
</gene>
<dbReference type="EMBL" id="ML986782">
    <property type="protein sequence ID" value="KAF2258118.1"/>
    <property type="molecule type" value="Genomic_DNA"/>
</dbReference>
<feature type="region of interest" description="Disordered" evidence="1">
    <location>
        <begin position="145"/>
        <end position="179"/>
    </location>
</feature>
<accession>A0A9P4MY25</accession>
<evidence type="ECO:0000256" key="1">
    <source>
        <dbReference type="SAM" id="MobiDB-lite"/>
    </source>
</evidence>
<reference evidence="3" key="1">
    <citation type="journal article" date="2020" name="Stud. Mycol.">
        <title>101 Dothideomycetes genomes: A test case for predicting lifestyles and emergence of pathogens.</title>
        <authorList>
            <person name="Haridas S."/>
            <person name="Albert R."/>
            <person name="Binder M."/>
            <person name="Bloem J."/>
            <person name="LaButti K."/>
            <person name="Salamov A."/>
            <person name="Andreopoulos B."/>
            <person name="Baker S."/>
            <person name="Barry K."/>
            <person name="Bills G."/>
            <person name="Bluhm B."/>
            <person name="Cannon C."/>
            <person name="Castanera R."/>
            <person name="Culley D."/>
            <person name="Daum C."/>
            <person name="Ezra D."/>
            <person name="Gonzalez J."/>
            <person name="Henrissat B."/>
            <person name="Kuo A."/>
            <person name="Liang C."/>
            <person name="Lipzen A."/>
            <person name="Lutzoni F."/>
            <person name="Magnuson J."/>
            <person name="Mondo S."/>
            <person name="Nolan M."/>
            <person name="Ohm R."/>
            <person name="Pangilinan J."/>
            <person name="Park H.-J."/>
            <person name="Ramirez L."/>
            <person name="Alfaro M."/>
            <person name="Sun H."/>
            <person name="Tritt A."/>
            <person name="Yoshinaga Y."/>
            <person name="Zwiers L.-H."/>
            <person name="Turgeon B."/>
            <person name="Goodwin S."/>
            <person name="Spatafora J."/>
            <person name="Crous P."/>
            <person name="Grigoriev I."/>
        </authorList>
    </citation>
    <scope>NUCLEOTIDE SEQUENCE [LARGE SCALE GENOMIC DNA]</scope>
    <source>
        <strain evidence="3">CBS 304.66</strain>
    </source>
</reference>
<organism evidence="2 3">
    <name type="scientific">Lojkania enalia</name>
    <dbReference type="NCBI Taxonomy" id="147567"/>
    <lineage>
        <taxon>Eukaryota</taxon>
        <taxon>Fungi</taxon>
        <taxon>Dikarya</taxon>
        <taxon>Ascomycota</taxon>
        <taxon>Pezizomycotina</taxon>
        <taxon>Dothideomycetes</taxon>
        <taxon>Pleosporomycetidae</taxon>
        <taxon>Pleosporales</taxon>
        <taxon>Pleosporales incertae sedis</taxon>
        <taxon>Lojkania</taxon>
    </lineage>
</organism>
<sequence length="352" mass="39003">MLPSRFSDTRVVNAAYHDERGKYVRRCGSRCGRESTGRKGDFFVLEVQANDRTVLVHVRRTHRGKKEDYGDLPPGLVSVDVGKTSSFVRWAAALCDVRIYVGGRPRTGSRLRQRECVRERDGAARELQRDETGLADETRRGCCRSARGARGAGAQKRQWSGDRRSEKCKSVRKSHAPKYLRPRDPGMLVGLLAAEAMALGALDRRRVFLLRDPRHRQTAAERRGWPPAAQRALVQTPEATYIVVLSSHLVMHPRRTGTKAMGKGAARSCTTSAAAAATGGTETRARRPRNGNAWRHLSACALGVPRMLPTWAVDNGIMPVGVAVVHARLTAHRLTASIAGQAFAHWPLRRRR</sequence>
<protein>
    <submittedName>
        <fullName evidence="2">Uncharacterized protein</fullName>
    </submittedName>
</protein>
<feature type="compositionally biased region" description="Basic residues" evidence="1">
    <location>
        <begin position="170"/>
        <end position="179"/>
    </location>
</feature>
<feature type="compositionally biased region" description="Basic and acidic residues" evidence="1">
    <location>
        <begin position="159"/>
        <end position="169"/>
    </location>
</feature>
<proteinExistence type="predicted"/>
<comment type="caution">
    <text evidence="2">The sequence shown here is derived from an EMBL/GenBank/DDBJ whole genome shotgun (WGS) entry which is preliminary data.</text>
</comment>
<feature type="compositionally biased region" description="Low complexity" evidence="1">
    <location>
        <begin position="145"/>
        <end position="154"/>
    </location>
</feature>
<dbReference type="AlphaFoldDB" id="A0A9P4MY25"/>